<gene>
    <name evidence="1" type="ORF">AB1Y20_018058</name>
</gene>
<comment type="caution">
    <text evidence="1">The sequence shown here is derived from an EMBL/GenBank/DDBJ whole genome shotgun (WGS) entry which is preliminary data.</text>
</comment>
<name>A0AB34JNR5_PRYPA</name>
<keyword evidence="2" id="KW-1185">Reference proteome</keyword>
<evidence type="ECO:0008006" key="3">
    <source>
        <dbReference type="Google" id="ProtNLM"/>
    </source>
</evidence>
<proteinExistence type="predicted"/>
<dbReference type="Proteomes" id="UP001515480">
    <property type="component" value="Unassembled WGS sequence"/>
</dbReference>
<evidence type="ECO:0000313" key="1">
    <source>
        <dbReference type="EMBL" id="KAL1523100.1"/>
    </source>
</evidence>
<evidence type="ECO:0000313" key="2">
    <source>
        <dbReference type="Proteomes" id="UP001515480"/>
    </source>
</evidence>
<dbReference type="AlphaFoldDB" id="A0AB34JNR5"/>
<dbReference type="EMBL" id="JBGBPQ010000006">
    <property type="protein sequence ID" value="KAL1523100.1"/>
    <property type="molecule type" value="Genomic_DNA"/>
</dbReference>
<organism evidence="1 2">
    <name type="scientific">Prymnesium parvum</name>
    <name type="common">Toxic golden alga</name>
    <dbReference type="NCBI Taxonomy" id="97485"/>
    <lineage>
        <taxon>Eukaryota</taxon>
        <taxon>Haptista</taxon>
        <taxon>Haptophyta</taxon>
        <taxon>Prymnesiophyceae</taxon>
        <taxon>Prymnesiales</taxon>
        <taxon>Prymnesiaceae</taxon>
        <taxon>Prymnesium</taxon>
    </lineage>
</organism>
<protein>
    <recommendedName>
        <fullName evidence="3">Hexosyltransferase</fullName>
    </recommendedName>
</protein>
<accession>A0AB34JNR5</accession>
<reference evidence="1 2" key="1">
    <citation type="journal article" date="2024" name="Science">
        <title>Giant polyketide synthase enzymes in the biosynthesis of giant marine polyether toxins.</title>
        <authorList>
            <person name="Fallon T.R."/>
            <person name="Shende V.V."/>
            <person name="Wierzbicki I.H."/>
            <person name="Pendleton A.L."/>
            <person name="Watervoot N.F."/>
            <person name="Auber R.P."/>
            <person name="Gonzalez D.J."/>
            <person name="Wisecaver J.H."/>
            <person name="Moore B.S."/>
        </authorList>
    </citation>
    <scope>NUCLEOTIDE SEQUENCE [LARGE SCALE GENOMIC DNA]</scope>
    <source>
        <strain evidence="1 2">12B1</strain>
    </source>
</reference>
<sequence>MASAETAEPLAARGARCVRFYEATERLSRRQPTLDALTALLRPSTSRHPRAAAAAPSARSLAILVGGQAYRGHARGVPSYSPLATRQSVGARRHAQVRAANSLVEQLVTPYEAAGHRVDLYLTVYDSLRPELRAELQALYAPRVVSVTTVNERGSSQLVTLAFTLENFLRQCSESSWSYAAVVVTRFDLYLKQPLAPLLGGNASAIDAFRFLWRENGGHWRHHTDQRVAARTFLIDGGYDWRRTVHRVPDVLIAFPFAYTSCFRSAVRYETIPAAGAPNTTKLITFLHSIIIQLRKALKPKSPLDPPAFRLVFDNFSGDSNPCRATCMLNPIYDILPRADWIVSSNICQHPKDFTYDHVSGTLCCPSPNYCCPNSIVNCSDPNATLFDVFKSGTSETQIKQSWPRGQLRPNKWYLTPESERFIFNVFWNTSRQQHQKRLARRARMCQRRTNRGQNDQEGNACSSP</sequence>